<dbReference type="GO" id="GO:0016887">
    <property type="term" value="F:ATP hydrolysis activity"/>
    <property type="evidence" value="ECO:0007669"/>
    <property type="project" value="TreeGrafter"/>
</dbReference>
<dbReference type="InterPro" id="IPR050625">
    <property type="entry name" value="ParA/MinD_ATPase"/>
</dbReference>
<dbReference type="GO" id="GO:0005524">
    <property type="term" value="F:ATP binding"/>
    <property type="evidence" value="ECO:0007669"/>
    <property type="project" value="UniProtKB-KW"/>
</dbReference>
<sequence>MKRPRFKWHGEKDQAYQLRSLKKRIAGGIKTYTIASGKGGVGKTSLSVNLALTLGKMGVRTIILDGDLGLANVDVMFGLYPKYHLGYVIKGDKKLSDILVSVQENVYMLPGGTGLQEMADLDAKRQLKLIEELASLEEYCDVLLIDTGAGVHRSVVVFAIASDSLLLVTSPDPTAIRDCYGLLKAVSVKYSAPSELHLVINMVKSDKEAKEVASRLQLTAKDFLGIDINMAGYILKDFHVEEAVKMGMPFVISHPDCEASKCVAWIAKNIFNPEGVDSVLDAPSGRGIKAFCMRLLKQFQLR</sequence>
<dbReference type="EMBL" id="DURU01000086">
    <property type="protein sequence ID" value="HHZ04356.1"/>
    <property type="molecule type" value="Genomic_DNA"/>
</dbReference>
<keyword evidence="2 3" id="KW-0067">ATP-binding</keyword>
<dbReference type="AlphaFoldDB" id="A0A7V6ZEG7"/>
<dbReference type="InterPro" id="IPR025501">
    <property type="entry name" value="MinD_FleN"/>
</dbReference>
<dbReference type="CDD" id="cd02038">
    <property type="entry name" value="FlhG-like"/>
    <property type="match status" value="1"/>
</dbReference>
<organism evidence="5 6">
    <name type="scientific">Acetomicrobium hydrogeniformans</name>
    <dbReference type="NCBI Taxonomy" id="649746"/>
    <lineage>
        <taxon>Bacteria</taxon>
        <taxon>Thermotogati</taxon>
        <taxon>Synergistota</taxon>
        <taxon>Synergistia</taxon>
        <taxon>Synergistales</taxon>
        <taxon>Acetomicrobiaceae</taxon>
        <taxon>Acetomicrobium</taxon>
    </lineage>
</organism>
<dbReference type="InterPro" id="IPR033875">
    <property type="entry name" value="FlhG"/>
</dbReference>
<evidence type="ECO:0000259" key="4">
    <source>
        <dbReference type="Pfam" id="PF13614"/>
    </source>
</evidence>
<dbReference type="GO" id="GO:0009898">
    <property type="term" value="C:cytoplasmic side of plasma membrane"/>
    <property type="evidence" value="ECO:0007669"/>
    <property type="project" value="TreeGrafter"/>
</dbReference>
<comment type="caution">
    <text evidence="5">The sequence shown here is derived from an EMBL/GenBank/DDBJ whole genome shotgun (WGS) entry which is preliminary data.</text>
</comment>
<feature type="binding site" evidence="3">
    <location>
        <begin position="38"/>
        <end position="45"/>
    </location>
    <ligand>
        <name>ATP</name>
        <dbReference type="ChEBI" id="CHEBI:30616"/>
    </ligand>
</feature>
<dbReference type="Pfam" id="PF13614">
    <property type="entry name" value="AAA_31"/>
    <property type="match status" value="1"/>
</dbReference>
<dbReference type="SUPFAM" id="SSF52540">
    <property type="entry name" value="P-loop containing nucleoside triphosphate hydrolases"/>
    <property type="match status" value="1"/>
</dbReference>
<protein>
    <submittedName>
        <fullName evidence="5">MinD/ParA family protein</fullName>
    </submittedName>
</protein>
<dbReference type="InterPro" id="IPR027417">
    <property type="entry name" value="P-loop_NTPase"/>
</dbReference>
<evidence type="ECO:0000313" key="5">
    <source>
        <dbReference type="EMBL" id="HHZ04356.1"/>
    </source>
</evidence>
<dbReference type="PANTHER" id="PTHR43384">
    <property type="entry name" value="SEPTUM SITE-DETERMINING PROTEIN MIND HOMOLOG, CHLOROPLASTIC-RELATED"/>
    <property type="match status" value="1"/>
</dbReference>
<evidence type="ECO:0000256" key="1">
    <source>
        <dbReference type="ARBA" id="ARBA00022741"/>
    </source>
</evidence>
<keyword evidence="1 3" id="KW-0547">Nucleotide-binding</keyword>
<feature type="domain" description="AAA" evidence="4">
    <location>
        <begin position="30"/>
        <end position="186"/>
    </location>
</feature>
<dbReference type="GO" id="GO:0005829">
    <property type="term" value="C:cytosol"/>
    <property type="evidence" value="ECO:0007669"/>
    <property type="project" value="TreeGrafter"/>
</dbReference>
<dbReference type="Proteomes" id="UP000525027">
    <property type="component" value="Unassembled WGS sequence"/>
</dbReference>
<accession>A0A7V6ZEG7</accession>
<name>A0A7V6ZEG7_9BACT</name>
<dbReference type="PIRSF" id="PIRSF003092">
    <property type="entry name" value="MinD"/>
    <property type="match status" value="1"/>
</dbReference>
<evidence type="ECO:0000256" key="3">
    <source>
        <dbReference type="PIRSR" id="PIRSR003092-1"/>
    </source>
</evidence>
<evidence type="ECO:0000313" key="6">
    <source>
        <dbReference type="Proteomes" id="UP000525027"/>
    </source>
</evidence>
<proteinExistence type="predicted"/>
<evidence type="ECO:0000256" key="2">
    <source>
        <dbReference type="ARBA" id="ARBA00022840"/>
    </source>
</evidence>
<dbReference type="PANTHER" id="PTHR43384:SF4">
    <property type="entry name" value="CELLULOSE BIOSYNTHESIS PROTEIN BCSQ-RELATED"/>
    <property type="match status" value="1"/>
</dbReference>
<dbReference type="GO" id="GO:0051782">
    <property type="term" value="P:negative regulation of cell division"/>
    <property type="evidence" value="ECO:0007669"/>
    <property type="project" value="TreeGrafter"/>
</dbReference>
<gene>
    <name evidence="5" type="ORF">GX397_04740</name>
</gene>
<dbReference type="Gene3D" id="3.40.50.300">
    <property type="entry name" value="P-loop containing nucleotide triphosphate hydrolases"/>
    <property type="match status" value="1"/>
</dbReference>
<dbReference type="InterPro" id="IPR025669">
    <property type="entry name" value="AAA_dom"/>
</dbReference>
<reference evidence="5 6" key="1">
    <citation type="journal article" date="2020" name="Biotechnol. Biofuels">
        <title>New insights from the biogas microbiome by comprehensive genome-resolved metagenomics of nearly 1600 species originating from multiple anaerobic digesters.</title>
        <authorList>
            <person name="Campanaro S."/>
            <person name="Treu L."/>
            <person name="Rodriguez-R L.M."/>
            <person name="Kovalovszki A."/>
            <person name="Ziels R.M."/>
            <person name="Maus I."/>
            <person name="Zhu X."/>
            <person name="Kougias P.G."/>
            <person name="Basile A."/>
            <person name="Luo G."/>
            <person name="Schluter A."/>
            <person name="Konstantinidis K.T."/>
            <person name="Angelidaki I."/>
        </authorList>
    </citation>
    <scope>NUCLEOTIDE SEQUENCE [LARGE SCALE GENOMIC DNA]</scope>
    <source>
        <strain evidence="5">AS25fmACSIPFO_94</strain>
    </source>
</reference>